<dbReference type="GO" id="GO:0015171">
    <property type="term" value="F:amino acid transmembrane transporter activity"/>
    <property type="evidence" value="ECO:0007669"/>
    <property type="project" value="TreeGrafter"/>
</dbReference>
<dbReference type="Pfam" id="PF13520">
    <property type="entry name" value="AA_permease_2"/>
    <property type="match status" value="1"/>
</dbReference>
<dbReference type="PANTHER" id="PTHR43243:SF4">
    <property type="entry name" value="CATIONIC AMINO ACID TRANSPORTER 4"/>
    <property type="match status" value="1"/>
</dbReference>
<evidence type="ECO:0000256" key="2">
    <source>
        <dbReference type="ARBA" id="ARBA00022448"/>
    </source>
</evidence>
<dbReference type="AlphaFoldDB" id="A0A1B1YRV7"/>
<evidence type="ECO:0000313" key="7">
    <source>
        <dbReference type="EMBL" id="ANX03540.1"/>
    </source>
</evidence>
<dbReference type="EMBL" id="CP014671">
    <property type="protein sequence ID" value="ANX03540.1"/>
    <property type="molecule type" value="Genomic_DNA"/>
</dbReference>
<dbReference type="Proteomes" id="UP000092952">
    <property type="component" value="Chromosome"/>
</dbReference>
<evidence type="ECO:0000256" key="4">
    <source>
        <dbReference type="ARBA" id="ARBA00022989"/>
    </source>
</evidence>
<evidence type="ECO:0000256" key="3">
    <source>
        <dbReference type="ARBA" id="ARBA00022692"/>
    </source>
</evidence>
<protein>
    <submittedName>
        <fullName evidence="7">Amino acid permease</fullName>
    </submittedName>
</protein>
<feature type="transmembrane region" description="Helical" evidence="6">
    <location>
        <begin position="298"/>
        <end position="321"/>
    </location>
</feature>
<proteinExistence type="predicted"/>
<dbReference type="FunCoup" id="A0A1B1YRV7">
    <property type="interactions" value="132"/>
</dbReference>
<dbReference type="OrthoDB" id="9804700at2"/>
<feature type="transmembrane region" description="Helical" evidence="6">
    <location>
        <begin position="352"/>
        <end position="369"/>
    </location>
</feature>
<accession>A0A1B1YRV7</accession>
<keyword evidence="4 6" id="KW-1133">Transmembrane helix</keyword>
<feature type="transmembrane region" description="Helical" evidence="6">
    <location>
        <begin position="59"/>
        <end position="79"/>
    </location>
</feature>
<dbReference type="InParanoid" id="A0A1B1YRV7"/>
<dbReference type="GO" id="GO:0016020">
    <property type="term" value="C:membrane"/>
    <property type="evidence" value="ECO:0007669"/>
    <property type="project" value="UniProtKB-SubCell"/>
</dbReference>
<sequence length="460" mass="48210">MTQGLTRKKSISAALVNGEHGLARSLSGLDLTLLGIGAIIGAGIFVLTGVAAATKAGPALSLSFVVGAFACAFAALVYAEFASTVPLSGSAYTYTYVTLGELPAWIIGWDLILEYGLACATVAIGWSGYFLRLLAGLGITLPAQLVGGPLQGGYINLPAFGVMLLISGLLALGVRQTSLANGLIVVLKLAVIGIFLFAAVPHVEPANWQPFMPFGWEGVMAGAGLIFFAYIGFDAVSTAAEEAKNPQRDMPIGIIASLVLCTLIYIAVTVVLTGIAPYTSLNVSDPIAFALSGVGERFAAGATAIGAVAGLTSVLLVMMYGQTRVFYAMSRDGLLPKAFSTVHPRTRTPARTILATGLVIAIAAGVLPIHEVASLVNVGTLAAFIMVSLAVLYLRRAQPDLHRPFRTPFMPWVPILAIVSCGYLIASLEAVTLWRFVVWMLIGVALYFGYARQRSVLGRA</sequence>
<dbReference type="PIRSF" id="PIRSF006060">
    <property type="entry name" value="AA_transporter"/>
    <property type="match status" value="1"/>
</dbReference>
<feature type="transmembrane region" description="Helical" evidence="6">
    <location>
        <begin position="432"/>
        <end position="450"/>
    </location>
</feature>
<feature type="transmembrane region" description="Helical" evidence="6">
    <location>
        <begin position="115"/>
        <end position="141"/>
    </location>
</feature>
<dbReference type="Gene3D" id="1.20.1740.10">
    <property type="entry name" value="Amino acid/polyamine transporter I"/>
    <property type="match status" value="1"/>
</dbReference>
<feature type="transmembrane region" description="Helical" evidence="6">
    <location>
        <begin position="153"/>
        <end position="172"/>
    </location>
</feature>
<gene>
    <name evidence="7" type="ORF">PG2T_04600</name>
</gene>
<evidence type="ECO:0000256" key="6">
    <source>
        <dbReference type="SAM" id="Phobius"/>
    </source>
</evidence>
<feature type="transmembrane region" description="Helical" evidence="6">
    <location>
        <begin position="407"/>
        <end position="426"/>
    </location>
</feature>
<organism evidence="7 8">
    <name type="scientific">Immundisolibacter cernigliae</name>
    <dbReference type="NCBI Taxonomy" id="1810504"/>
    <lineage>
        <taxon>Bacteria</taxon>
        <taxon>Pseudomonadati</taxon>
        <taxon>Pseudomonadota</taxon>
        <taxon>Gammaproteobacteria</taxon>
        <taxon>Immundisolibacterales</taxon>
        <taxon>Immundisolibacteraceae</taxon>
        <taxon>Immundisolibacter</taxon>
    </lineage>
</organism>
<feature type="transmembrane region" description="Helical" evidence="6">
    <location>
        <begin position="375"/>
        <end position="395"/>
    </location>
</feature>
<reference evidence="8" key="1">
    <citation type="submission" date="2016-03" db="EMBL/GenBank/DDBJ databases">
        <title>Complete genome sequence of Solimmundus cernigliae, representing a novel lineage of polycyclic aromatic hydrocarbon degraders within the Gammaproteobacteria.</title>
        <authorList>
            <person name="Singleton D.R."/>
            <person name="Dickey A.N."/>
            <person name="Scholl E.H."/>
            <person name="Wright F.A."/>
            <person name="Aitken M.D."/>
        </authorList>
    </citation>
    <scope>NUCLEOTIDE SEQUENCE [LARGE SCALE GENOMIC DNA]</scope>
    <source>
        <strain evidence="8">TR3.2</strain>
    </source>
</reference>
<dbReference type="RefSeq" id="WP_068803038.1">
    <property type="nucleotide sequence ID" value="NZ_CP014671.1"/>
</dbReference>
<feature type="transmembrane region" description="Helical" evidence="6">
    <location>
        <begin position="219"/>
        <end position="240"/>
    </location>
</feature>
<feature type="transmembrane region" description="Helical" evidence="6">
    <location>
        <begin position="179"/>
        <end position="199"/>
    </location>
</feature>
<evidence type="ECO:0000256" key="5">
    <source>
        <dbReference type="ARBA" id="ARBA00023136"/>
    </source>
</evidence>
<keyword evidence="5 6" id="KW-0472">Membrane</keyword>
<dbReference type="InterPro" id="IPR002293">
    <property type="entry name" value="AA/rel_permease1"/>
</dbReference>
<feature type="transmembrane region" description="Helical" evidence="6">
    <location>
        <begin position="252"/>
        <end position="278"/>
    </location>
</feature>
<name>A0A1B1YRV7_9GAMM</name>
<evidence type="ECO:0000313" key="8">
    <source>
        <dbReference type="Proteomes" id="UP000092952"/>
    </source>
</evidence>
<dbReference type="KEGG" id="gbi:PG2T_04600"/>
<evidence type="ECO:0000256" key="1">
    <source>
        <dbReference type="ARBA" id="ARBA00004141"/>
    </source>
</evidence>
<dbReference type="STRING" id="1810504.PG2T_04600"/>
<keyword evidence="3 6" id="KW-0812">Transmembrane</keyword>
<keyword evidence="2" id="KW-0813">Transport</keyword>
<comment type="subcellular location">
    <subcellularLocation>
        <location evidence="1">Membrane</location>
        <topology evidence="1">Multi-pass membrane protein</topology>
    </subcellularLocation>
</comment>
<dbReference type="PANTHER" id="PTHR43243">
    <property type="entry name" value="INNER MEMBRANE TRANSPORTER YGJI-RELATED"/>
    <property type="match status" value="1"/>
</dbReference>
<feature type="transmembrane region" description="Helical" evidence="6">
    <location>
        <begin position="31"/>
        <end position="52"/>
    </location>
</feature>
<keyword evidence="8" id="KW-1185">Reference proteome</keyword>